<keyword evidence="3" id="KW-1185">Reference proteome</keyword>
<dbReference type="AlphaFoldDB" id="A0AAV9G1J9"/>
<evidence type="ECO:0000313" key="3">
    <source>
        <dbReference type="Proteomes" id="UP001321760"/>
    </source>
</evidence>
<dbReference type="Proteomes" id="UP001321760">
    <property type="component" value="Unassembled WGS sequence"/>
</dbReference>
<name>A0AAV9G1J9_9PEZI</name>
<comment type="caution">
    <text evidence="2">The sequence shown here is derived from an EMBL/GenBank/DDBJ whole genome shotgun (WGS) entry which is preliminary data.</text>
</comment>
<feature type="chain" id="PRO_5043742987" evidence="1">
    <location>
        <begin position="19"/>
        <end position="160"/>
    </location>
</feature>
<gene>
    <name evidence="2" type="ORF">QBC34DRAFT_386994</name>
</gene>
<accession>A0AAV9G1J9</accession>
<reference evidence="2" key="1">
    <citation type="journal article" date="2023" name="Mol. Phylogenet. Evol.">
        <title>Genome-scale phylogeny and comparative genomics of the fungal order Sordariales.</title>
        <authorList>
            <person name="Hensen N."/>
            <person name="Bonometti L."/>
            <person name="Westerberg I."/>
            <person name="Brannstrom I.O."/>
            <person name="Guillou S."/>
            <person name="Cros-Aarteil S."/>
            <person name="Calhoun S."/>
            <person name="Haridas S."/>
            <person name="Kuo A."/>
            <person name="Mondo S."/>
            <person name="Pangilinan J."/>
            <person name="Riley R."/>
            <person name="LaButti K."/>
            <person name="Andreopoulos B."/>
            <person name="Lipzen A."/>
            <person name="Chen C."/>
            <person name="Yan M."/>
            <person name="Daum C."/>
            <person name="Ng V."/>
            <person name="Clum A."/>
            <person name="Steindorff A."/>
            <person name="Ohm R.A."/>
            <person name="Martin F."/>
            <person name="Silar P."/>
            <person name="Natvig D.O."/>
            <person name="Lalanne C."/>
            <person name="Gautier V."/>
            <person name="Ament-Velasquez S.L."/>
            <person name="Kruys A."/>
            <person name="Hutchinson M.I."/>
            <person name="Powell A.J."/>
            <person name="Barry K."/>
            <person name="Miller A.N."/>
            <person name="Grigoriev I.V."/>
            <person name="Debuchy R."/>
            <person name="Gladieux P."/>
            <person name="Hiltunen Thoren M."/>
            <person name="Johannesson H."/>
        </authorList>
    </citation>
    <scope>NUCLEOTIDE SEQUENCE</scope>
    <source>
        <strain evidence="2">PSN243</strain>
    </source>
</reference>
<proteinExistence type="predicted"/>
<reference evidence="2" key="2">
    <citation type="submission" date="2023-05" db="EMBL/GenBank/DDBJ databases">
        <authorList>
            <consortium name="Lawrence Berkeley National Laboratory"/>
            <person name="Steindorff A."/>
            <person name="Hensen N."/>
            <person name="Bonometti L."/>
            <person name="Westerberg I."/>
            <person name="Brannstrom I.O."/>
            <person name="Guillou S."/>
            <person name="Cros-Aarteil S."/>
            <person name="Calhoun S."/>
            <person name="Haridas S."/>
            <person name="Kuo A."/>
            <person name="Mondo S."/>
            <person name="Pangilinan J."/>
            <person name="Riley R."/>
            <person name="Labutti K."/>
            <person name="Andreopoulos B."/>
            <person name="Lipzen A."/>
            <person name="Chen C."/>
            <person name="Yanf M."/>
            <person name="Daum C."/>
            <person name="Ng V."/>
            <person name="Clum A."/>
            <person name="Ohm R."/>
            <person name="Martin F."/>
            <person name="Silar P."/>
            <person name="Natvig D."/>
            <person name="Lalanne C."/>
            <person name="Gautier V."/>
            <person name="Ament-Velasquez S.L."/>
            <person name="Kruys A."/>
            <person name="Hutchinson M.I."/>
            <person name="Powell A.J."/>
            <person name="Barry K."/>
            <person name="Miller A.N."/>
            <person name="Grigoriev I.V."/>
            <person name="Debuchy R."/>
            <person name="Gladieux P."/>
            <person name="Thoren M.H."/>
            <person name="Johannesson H."/>
        </authorList>
    </citation>
    <scope>NUCLEOTIDE SEQUENCE</scope>
    <source>
        <strain evidence="2">PSN243</strain>
    </source>
</reference>
<dbReference type="EMBL" id="MU866008">
    <property type="protein sequence ID" value="KAK4442728.1"/>
    <property type="molecule type" value="Genomic_DNA"/>
</dbReference>
<evidence type="ECO:0000256" key="1">
    <source>
        <dbReference type="SAM" id="SignalP"/>
    </source>
</evidence>
<evidence type="ECO:0000313" key="2">
    <source>
        <dbReference type="EMBL" id="KAK4442728.1"/>
    </source>
</evidence>
<keyword evidence="1" id="KW-0732">Signal</keyword>
<organism evidence="2 3">
    <name type="scientific">Podospora aff. communis PSN243</name>
    <dbReference type="NCBI Taxonomy" id="3040156"/>
    <lineage>
        <taxon>Eukaryota</taxon>
        <taxon>Fungi</taxon>
        <taxon>Dikarya</taxon>
        <taxon>Ascomycota</taxon>
        <taxon>Pezizomycotina</taxon>
        <taxon>Sordariomycetes</taxon>
        <taxon>Sordariomycetidae</taxon>
        <taxon>Sordariales</taxon>
        <taxon>Podosporaceae</taxon>
        <taxon>Podospora</taxon>
    </lineage>
</organism>
<feature type="signal peptide" evidence="1">
    <location>
        <begin position="1"/>
        <end position="18"/>
    </location>
</feature>
<protein>
    <submittedName>
        <fullName evidence="2">Uncharacterized protein</fullName>
    </submittedName>
</protein>
<sequence length="160" mass="17422">MRLSIVTATMSLATSAWAGIVIPPPPPGSACLSYPDTYPKPNKPASKRSLGITSLPRLWARNVLTSFREMTTDQTAEGRRTIACACVPVGKKEAVGFYTKAMCPAQKGAYEECSVEFDGYRCVFVHLSMDEINERFTDEKCNAAFPGTTARCGAAYPGYY</sequence>